<dbReference type="AlphaFoldDB" id="A0A7C2M500"/>
<dbReference type="SUPFAM" id="SSF53649">
    <property type="entry name" value="Alkaline phosphatase-like"/>
    <property type="match status" value="1"/>
</dbReference>
<dbReference type="InterPro" id="IPR052701">
    <property type="entry name" value="GAG_Ulvan_Degrading_Sulfatases"/>
</dbReference>
<sequence length="299" mass="34570">LKDQGYDLNFIVSGDHANFSGLKSSYGKNSDFDYYLDGSVTQKYSDPNDDRIILEGLETLPQYKNTPAYLHFHLMSVHNLGVRLNKFKVYQPAGRTAFDAENYINRYDNGVLQADDFVKKIFTALSEKGYLQNSIVVITGDHGEALGERGEFGHSRGVQTDQLLTPILIYDPEDVKYSNMEYATLVDIAPTIVDRLGLPVPESWEGVSLFSEEFNRQLTYHQQQSERFAIIHSKEDKRYKLMYDSKTGKQELYELNSDLYETNNIIDSLDLEYVNTLRWYMQEFDLDPDDLYEYPEESN</sequence>
<protein>
    <submittedName>
        <fullName evidence="2">DUF229 domain-containing protein</fullName>
    </submittedName>
</protein>
<reference evidence="2" key="1">
    <citation type="journal article" date="2020" name="mSystems">
        <title>Genome- and Community-Level Interaction Insights into Carbon Utilization and Element Cycling Functions of Hydrothermarchaeota in Hydrothermal Sediment.</title>
        <authorList>
            <person name="Zhou Z."/>
            <person name="Liu Y."/>
            <person name="Xu W."/>
            <person name="Pan J."/>
            <person name="Luo Z.H."/>
            <person name="Li M."/>
        </authorList>
    </citation>
    <scope>NUCLEOTIDE SEQUENCE [LARGE SCALE GENOMIC DNA]</scope>
    <source>
        <strain evidence="2">SpSt-1235</strain>
    </source>
</reference>
<dbReference type="PANTHER" id="PTHR43751:SF3">
    <property type="entry name" value="SULFATASE N-TERMINAL DOMAIN-CONTAINING PROTEIN"/>
    <property type="match status" value="1"/>
</dbReference>
<feature type="non-terminal residue" evidence="2">
    <location>
        <position position="1"/>
    </location>
</feature>
<name>A0A7C2M500_9FLAO</name>
<evidence type="ECO:0000259" key="1">
    <source>
        <dbReference type="Pfam" id="PF00884"/>
    </source>
</evidence>
<dbReference type="Pfam" id="PF00884">
    <property type="entry name" value="Sulfatase"/>
    <property type="match status" value="1"/>
</dbReference>
<dbReference type="EMBL" id="DSEE01000412">
    <property type="protein sequence ID" value="HER40684.1"/>
    <property type="molecule type" value="Genomic_DNA"/>
</dbReference>
<evidence type="ECO:0000313" key="2">
    <source>
        <dbReference type="EMBL" id="HER40684.1"/>
    </source>
</evidence>
<comment type="caution">
    <text evidence="2">The sequence shown here is derived from an EMBL/GenBank/DDBJ whole genome shotgun (WGS) entry which is preliminary data.</text>
</comment>
<dbReference type="InterPro" id="IPR000917">
    <property type="entry name" value="Sulfatase_N"/>
</dbReference>
<feature type="domain" description="Sulfatase N-terminal" evidence="1">
    <location>
        <begin position="1"/>
        <end position="197"/>
    </location>
</feature>
<gene>
    <name evidence="2" type="ORF">ENO10_05640</name>
</gene>
<organism evidence="2">
    <name type="scientific">Salinimicrobium catena</name>
    <dbReference type="NCBI Taxonomy" id="390640"/>
    <lineage>
        <taxon>Bacteria</taxon>
        <taxon>Pseudomonadati</taxon>
        <taxon>Bacteroidota</taxon>
        <taxon>Flavobacteriia</taxon>
        <taxon>Flavobacteriales</taxon>
        <taxon>Flavobacteriaceae</taxon>
        <taxon>Salinimicrobium</taxon>
    </lineage>
</organism>
<dbReference type="PANTHER" id="PTHR43751">
    <property type="entry name" value="SULFATASE"/>
    <property type="match status" value="1"/>
</dbReference>
<dbReference type="InterPro" id="IPR017850">
    <property type="entry name" value="Alkaline_phosphatase_core_sf"/>
</dbReference>
<dbReference type="Gene3D" id="3.30.1120.10">
    <property type="match status" value="1"/>
</dbReference>
<dbReference type="Proteomes" id="UP000885753">
    <property type="component" value="Unassembled WGS sequence"/>
</dbReference>
<dbReference type="Gene3D" id="3.40.720.10">
    <property type="entry name" value="Alkaline Phosphatase, subunit A"/>
    <property type="match status" value="1"/>
</dbReference>
<accession>A0A7C2M500</accession>
<proteinExistence type="predicted"/>